<reference evidence="2" key="1">
    <citation type="submission" date="2023-12" db="EMBL/GenBank/DDBJ databases">
        <title>Genome assembly of Anisodus tanguticus.</title>
        <authorList>
            <person name="Wang Y.-J."/>
        </authorList>
    </citation>
    <scope>NUCLEOTIDE SEQUENCE</scope>
    <source>
        <strain evidence="2">KB-2021</strain>
        <tissue evidence="2">Leaf</tissue>
    </source>
</reference>
<feature type="region of interest" description="Disordered" evidence="1">
    <location>
        <begin position="38"/>
        <end position="63"/>
    </location>
</feature>
<comment type="caution">
    <text evidence="2">The sequence shown here is derived from an EMBL/GenBank/DDBJ whole genome shotgun (WGS) entry which is preliminary data.</text>
</comment>
<organism evidence="2 3">
    <name type="scientific">Anisodus tanguticus</name>
    <dbReference type="NCBI Taxonomy" id="243964"/>
    <lineage>
        <taxon>Eukaryota</taxon>
        <taxon>Viridiplantae</taxon>
        <taxon>Streptophyta</taxon>
        <taxon>Embryophyta</taxon>
        <taxon>Tracheophyta</taxon>
        <taxon>Spermatophyta</taxon>
        <taxon>Magnoliopsida</taxon>
        <taxon>eudicotyledons</taxon>
        <taxon>Gunneridae</taxon>
        <taxon>Pentapetalae</taxon>
        <taxon>asterids</taxon>
        <taxon>lamiids</taxon>
        <taxon>Solanales</taxon>
        <taxon>Solanaceae</taxon>
        <taxon>Solanoideae</taxon>
        <taxon>Hyoscyameae</taxon>
        <taxon>Anisodus</taxon>
    </lineage>
</organism>
<dbReference type="Proteomes" id="UP001291623">
    <property type="component" value="Unassembled WGS sequence"/>
</dbReference>
<gene>
    <name evidence="2" type="ORF">RND71_005842</name>
</gene>
<evidence type="ECO:0000256" key="1">
    <source>
        <dbReference type="SAM" id="MobiDB-lite"/>
    </source>
</evidence>
<accession>A0AAE1SS88</accession>
<sequence>MRPHTLISGDSLEIAVLFRDWIRAERRRCGRPEINEEDENYNEILSEGGGSDVDQFDQQIPIPTEEPQEIIKQLEQVFLRM</sequence>
<dbReference type="AlphaFoldDB" id="A0AAE1SS88"/>
<proteinExistence type="predicted"/>
<evidence type="ECO:0000313" key="2">
    <source>
        <dbReference type="EMBL" id="KAK4375165.1"/>
    </source>
</evidence>
<evidence type="ECO:0000313" key="3">
    <source>
        <dbReference type="Proteomes" id="UP001291623"/>
    </source>
</evidence>
<keyword evidence="3" id="KW-1185">Reference proteome</keyword>
<dbReference type="EMBL" id="JAVYJV010000003">
    <property type="protein sequence ID" value="KAK4375165.1"/>
    <property type="molecule type" value="Genomic_DNA"/>
</dbReference>
<protein>
    <submittedName>
        <fullName evidence="2">Uncharacterized protein</fullName>
    </submittedName>
</protein>
<name>A0AAE1SS88_9SOLA</name>